<dbReference type="RefSeq" id="WP_211951357.1">
    <property type="nucleotide sequence ID" value="NZ_CAJPVI010000001.1"/>
</dbReference>
<reference evidence="1 2" key="1">
    <citation type="submission" date="2021-03" db="EMBL/GenBank/DDBJ databases">
        <authorList>
            <person name="Peeters C."/>
        </authorList>
    </citation>
    <scope>NUCLEOTIDE SEQUENCE [LARGE SCALE GENOMIC DNA]</scope>
    <source>
        <strain evidence="1 2">LMG 26411</strain>
    </source>
</reference>
<proteinExistence type="predicted"/>
<name>A0ABN7PPR5_9BURK</name>
<sequence>MPVHINICNAKTSSVPHVHKLAPNTRINPMITRKPWAYGDAVIGRDYLKQDDSFESLVKELREVLSGIEQSSVIFCIDPEDGKCEDPLLKRLSCERPSWRILMAPKLLDQFFNGRMGIRAQYYRCPYHGLRMNHLLLSTLRSRLVELALDTNCSVSKTWLERSLSRPSAKAWISETTVAGKRLIRDGDSTLSKTELQNDWLDIAIALKAGSFNDDYDRHSAALQGVRCPIPDQLLIKGAWLTKEKQDEYVTPGKCDRHCQLFMFGHT</sequence>
<dbReference type="EMBL" id="CAJPVI010000001">
    <property type="protein sequence ID" value="CAG2129034.1"/>
    <property type="molecule type" value="Genomic_DNA"/>
</dbReference>
<evidence type="ECO:0000313" key="2">
    <source>
        <dbReference type="Proteomes" id="UP000672657"/>
    </source>
</evidence>
<protein>
    <submittedName>
        <fullName evidence="1">Uncharacterized protein</fullName>
    </submittedName>
</protein>
<dbReference type="Proteomes" id="UP000672657">
    <property type="component" value="Unassembled WGS sequence"/>
</dbReference>
<organism evidence="1 2">
    <name type="scientific">Cupriavidus numazuensis</name>
    <dbReference type="NCBI Taxonomy" id="221992"/>
    <lineage>
        <taxon>Bacteria</taxon>
        <taxon>Pseudomonadati</taxon>
        <taxon>Pseudomonadota</taxon>
        <taxon>Betaproteobacteria</taxon>
        <taxon>Burkholderiales</taxon>
        <taxon>Burkholderiaceae</taxon>
        <taxon>Cupriavidus</taxon>
    </lineage>
</organism>
<keyword evidence="2" id="KW-1185">Reference proteome</keyword>
<evidence type="ECO:0000313" key="1">
    <source>
        <dbReference type="EMBL" id="CAG2129034.1"/>
    </source>
</evidence>
<accession>A0ABN7PPR5</accession>
<gene>
    <name evidence="1" type="ORF">LMG26411_00106</name>
</gene>
<comment type="caution">
    <text evidence="1">The sequence shown here is derived from an EMBL/GenBank/DDBJ whole genome shotgun (WGS) entry which is preliminary data.</text>
</comment>